<dbReference type="PANTHER" id="PTHR12493">
    <property type="entry name" value="CUE DOMAIN CONTAINING 2"/>
    <property type="match status" value="1"/>
</dbReference>
<dbReference type="GeneID" id="106173068"/>
<name>A0A1S3JHY3_LINAN</name>
<dbReference type="GO" id="GO:0005634">
    <property type="term" value="C:nucleus"/>
    <property type="evidence" value="ECO:0007669"/>
    <property type="project" value="UniProtKB-SubCell"/>
</dbReference>
<dbReference type="AlphaFoldDB" id="A0A1S3JHY3"/>
<comment type="subcellular location">
    <subcellularLocation>
        <location evidence="2">Cytoplasm</location>
    </subcellularLocation>
    <subcellularLocation>
        <location evidence="1">Nucleus</location>
    </subcellularLocation>
</comment>
<dbReference type="GO" id="GO:0005737">
    <property type="term" value="C:cytoplasm"/>
    <property type="evidence" value="ECO:0007669"/>
    <property type="project" value="UniProtKB-SubCell"/>
</dbReference>
<evidence type="ECO:0000313" key="8">
    <source>
        <dbReference type="Proteomes" id="UP000085678"/>
    </source>
</evidence>
<protein>
    <submittedName>
        <fullName evidence="9">CUE domain-containing protein 2-like</fullName>
    </submittedName>
</protein>
<evidence type="ECO:0000256" key="6">
    <source>
        <dbReference type="ARBA" id="ARBA00023242"/>
    </source>
</evidence>
<keyword evidence="6" id="KW-0539">Nucleus</keyword>
<dbReference type="InParanoid" id="A0A1S3JHY3"/>
<feature type="region of interest" description="Disordered" evidence="7">
    <location>
        <begin position="94"/>
        <end position="164"/>
    </location>
</feature>
<comment type="similarity">
    <text evidence="3">Belongs to the CUEDC2 family.</text>
</comment>
<dbReference type="STRING" id="7574.A0A1S3JHY3"/>
<dbReference type="FunCoup" id="A0A1S3JHY3">
    <property type="interactions" value="829"/>
</dbReference>
<evidence type="ECO:0000256" key="3">
    <source>
        <dbReference type="ARBA" id="ARBA00006106"/>
    </source>
</evidence>
<dbReference type="Proteomes" id="UP000085678">
    <property type="component" value="Unplaced"/>
</dbReference>
<evidence type="ECO:0000256" key="4">
    <source>
        <dbReference type="ARBA" id="ARBA00022490"/>
    </source>
</evidence>
<feature type="compositionally biased region" description="Low complexity" evidence="7">
    <location>
        <begin position="129"/>
        <end position="138"/>
    </location>
</feature>
<dbReference type="InterPro" id="IPR039805">
    <property type="entry name" value="CUE_CUED2"/>
</dbReference>
<proteinExistence type="inferred from homology"/>
<organism evidence="8 9">
    <name type="scientific">Lingula anatina</name>
    <name type="common">Brachiopod</name>
    <name type="synonym">Lingula unguis</name>
    <dbReference type="NCBI Taxonomy" id="7574"/>
    <lineage>
        <taxon>Eukaryota</taxon>
        <taxon>Metazoa</taxon>
        <taxon>Spiralia</taxon>
        <taxon>Lophotrochozoa</taxon>
        <taxon>Brachiopoda</taxon>
        <taxon>Linguliformea</taxon>
        <taxon>Lingulata</taxon>
        <taxon>Lingulida</taxon>
        <taxon>Linguloidea</taxon>
        <taxon>Lingulidae</taxon>
        <taxon>Lingula</taxon>
    </lineage>
</organism>
<evidence type="ECO:0000313" key="9">
    <source>
        <dbReference type="RefSeq" id="XP_013409509.1"/>
    </source>
</evidence>
<keyword evidence="8" id="KW-1185">Reference proteome</keyword>
<dbReference type="PANTHER" id="PTHR12493:SF0">
    <property type="entry name" value="CUE DOMAIN-CONTAINING PROTEIN 2"/>
    <property type="match status" value="1"/>
</dbReference>
<gene>
    <name evidence="9" type="primary">LOC106173068</name>
</gene>
<accession>A0A1S3JHY3</accession>
<sequence>MSKEKVVKDSLFTFLQQEATGVSISAVDDIVLNYIVSVLEDLGTEGIDEEGFDIDEFCEMITAYLPGFEDVDSSKVCEWIFTLAKRLAEVQNEVPTTATSTNKDEDRNSNFHIPGKPKDKSVSADLDTSKTTTTSTLSQKRAHSISETSEDSVDSVGAAAPSLDSQDHVEQAQVSLLLEMFPSSCSIEVTHCLKVAEGDLDRAVQLVLHRIETGEQLTKKTNKKSAKRNPTVLVAADGIKDAIVSRYGYVDEDEDKRTHQPTLPKQEPKKLVMYRDSQVVSKRGEKFSEVKRDDSEEMKKTYVNLKPARKYRFH</sequence>
<keyword evidence="5" id="KW-0833">Ubl conjugation pathway</keyword>
<evidence type="ECO:0000256" key="7">
    <source>
        <dbReference type="SAM" id="MobiDB-lite"/>
    </source>
</evidence>
<dbReference type="KEGG" id="lak:106173068"/>
<dbReference type="OrthoDB" id="10060331at2759"/>
<dbReference type="RefSeq" id="XP_013409509.1">
    <property type="nucleotide sequence ID" value="XM_013554055.1"/>
</dbReference>
<evidence type="ECO:0000256" key="1">
    <source>
        <dbReference type="ARBA" id="ARBA00004123"/>
    </source>
</evidence>
<dbReference type="CDD" id="cd14367">
    <property type="entry name" value="CUE_CUED2"/>
    <property type="match status" value="1"/>
</dbReference>
<evidence type="ECO:0000256" key="5">
    <source>
        <dbReference type="ARBA" id="ARBA00022786"/>
    </source>
</evidence>
<keyword evidence="4" id="KW-0963">Cytoplasm</keyword>
<reference evidence="9" key="1">
    <citation type="submission" date="2025-08" db="UniProtKB">
        <authorList>
            <consortium name="RefSeq"/>
        </authorList>
    </citation>
    <scope>IDENTIFICATION</scope>
    <source>
        <tissue evidence="9">Gonads</tissue>
    </source>
</reference>
<dbReference type="OMA" id="CLKPQTE"/>
<evidence type="ECO:0000256" key="2">
    <source>
        <dbReference type="ARBA" id="ARBA00004496"/>
    </source>
</evidence>